<dbReference type="Proteomes" id="UP000095751">
    <property type="component" value="Unassembled WGS sequence"/>
</dbReference>
<name>A0A1E7FK25_9STRA</name>
<accession>A0A1E7FK25</accession>
<evidence type="ECO:0000256" key="4">
    <source>
        <dbReference type="ARBA" id="ARBA00022729"/>
    </source>
</evidence>
<keyword evidence="4" id="KW-0732">Signal</keyword>
<keyword evidence="3" id="KW-0812">Transmembrane</keyword>
<dbReference type="InterPro" id="IPR032675">
    <property type="entry name" value="LRR_dom_sf"/>
</dbReference>
<evidence type="ECO:0000256" key="3">
    <source>
        <dbReference type="ARBA" id="ARBA00022692"/>
    </source>
</evidence>
<dbReference type="GO" id="GO:0016020">
    <property type="term" value="C:membrane"/>
    <property type="evidence" value="ECO:0007669"/>
    <property type="project" value="UniProtKB-SubCell"/>
</dbReference>
<dbReference type="SUPFAM" id="SSF52058">
    <property type="entry name" value="L domain-like"/>
    <property type="match status" value="1"/>
</dbReference>
<keyword evidence="6" id="KW-1133">Transmembrane helix</keyword>
<evidence type="ECO:0000256" key="8">
    <source>
        <dbReference type="ARBA" id="ARBA00023180"/>
    </source>
</evidence>
<dbReference type="InterPro" id="IPR001611">
    <property type="entry name" value="Leu-rich_rpt"/>
</dbReference>
<dbReference type="InterPro" id="IPR046956">
    <property type="entry name" value="RLP23-like"/>
</dbReference>
<reference evidence="9 10" key="1">
    <citation type="submission" date="2016-09" db="EMBL/GenBank/DDBJ databases">
        <title>Extensive genetic diversity and differential bi-allelic expression allows diatom success in the polar Southern Ocean.</title>
        <authorList>
            <consortium name="DOE Joint Genome Institute"/>
            <person name="Mock T."/>
            <person name="Otillar R.P."/>
            <person name="Strauss J."/>
            <person name="Dupont C."/>
            <person name="Frickenhaus S."/>
            <person name="Maumus F."/>
            <person name="Mcmullan M."/>
            <person name="Sanges R."/>
            <person name="Schmutz J."/>
            <person name="Toseland A."/>
            <person name="Valas R."/>
            <person name="Veluchamy A."/>
            <person name="Ward B.J."/>
            <person name="Allen A."/>
            <person name="Barry K."/>
            <person name="Falciatore A."/>
            <person name="Ferrante M."/>
            <person name="Fortunato A.E."/>
            <person name="Gloeckner G."/>
            <person name="Gruber A."/>
            <person name="Hipkin R."/>
            <person name="Janech M."/>
            <person name="Kroth P."/>
            <person name="Leese F."/>
            <person name="Lindquist E."/>
            <person name="Lyon B.R."/>
            <person name="Martin J."/>
            <person name="Mayer C."/>
            <person name="Parker M."/>
            <person name="Quesneville H."/>
            <person name="Raymond J."/>
            <person name="Uhlig C."/>
            <person name="Valentin K.U."/>
            <person name="Worden A.Z."/>
            <person name="Armbrust E.V."/>
            <person name="Bowler C."/>
            <person name="Green B."/>
            <person name="Moulton V."/>
            <person name="Van Oosterhout C."/>
            <person name="Grigoriev I."/>
        </authorList>
    </citation>
    <scope>NUCLEOTIDE SEQUENCE [LARGE SCALE GENOMIC DNA]</scope>
    <source>
        <strain evidence="9 10">CCMP1102</strain>
    </source>
</reference>
<evidence type="ECO:0000256" key="1">
    <source>
        <dbReference type="ARBA" id="ARBA00004370"/>
    </source>
</evidence>
<gene>
    <name evidence="9" type="ORF">FRACYDRAFT_268342</name>
</gene>
<dbReference type="Gene3D" id="3.80.10.10">
    <property type="entry name" value="Ribonuclease Inhibitor"/>
    <property type="match status" value="3"/>
</dbReference>
<dbReference type="PANTHER" id="PTHR48063">
    <property type="entry name" value="LRR RECEPTOR-LIKE KINASE"/>
    <property type="match status" value="1"/>
</dbReference>
<dbReference type="OrthoDB" id="73067at2759"/>
<comment type="subcellular location">
    <subcellularLocation>
        <location evidence="1">Membrane</location>
    </subcellularLocation>
</comment>
<organism evidence="9 10">
    <name type="scientific">Fragilariopsis cylindrus CCMP1102</name>
    <dbReference type="NCBI Taxonomy" id="635003"/>
    <lineage>
        <taxon>Eukaryota</taxon>
        <taxon>Sar</taxon>
        <taxon>Stramenopiles</taxon>
        <taxon>Ochrophyta</taxon>
        <taxon>Bacillariophyta</taxon>
        <taxon>Bacillariophyceae</taxon>
        <taxon>Bacillariophycidae</taxon>
        <taxon>Bacillariales</taxon>
        <taxon>Bacillariaceae</taxon>
        <taxon>Fragilariopsis</taxon>
    </lineage>
</organism>
<dbReference type="PANTHER" id="PTHR48063:SF16">
    <property type="entry name" value="LRR RECEPTOR-LIKE SERINE_THREONINE-PROTEIN KINASE GSO1"/>
    <property type="match status" value="1"/>
</dbReference>
<dbReference type="Pfam" id="PF13855">
    <property type="entry name" value="LRR_8"/>
    <property type="match status" value="1"/>
</dbReference>
<keyword evidence="2" id="KW-0433">Leucine-rich repeat</keyword>
<proteinExistence type="predicted"/>
<dbReference type="FunFam" id="3.80.10.10:FF:000041">
    <property type="entry name" value="LRR receptor-like serine/threonine-protein kinase ERECTA"/>
    <property type="match status" value="1"/>
</dbReference>
<keyword evidence="8" id="KW-0325">Glycoprotein</keyword>
<dbReference type="AlphaFoldDB" id="A0A1E7FK25"/>
<evidence type="ECO:0000313" key="10">
    <source>
        <dbReference type="Proteomes" id="UP000095751"/>
    </source>
</evidence>
<evidence type="ECO:0000313" key="9">
    <source>
        <dbReference type="EMBL" id="OEU18530.1"/>
    </source>
</evidence>
<sequence length="480" mass="53534">MILCVIMLFVIGGVAGTFLWFYRAREQEEKNITESPTSVPSSFNTFSPSPFEFATENPTGIITFESNAPSAGPSTSSLIDRRWEYLITNIGPYIVPDDSVVGPEEFFATYTESPRYAALSWIATLDLETDVYNMSIQLLVERYVLVVLYYSTGGLQAWNENFSFLSSKDVCNWNNDSRNTEKVVITDDNITDSKSDITHEEGYDDITVKRGVFCDSTGSRVTIIKLPNNSLQGEIPWELSLLEYLTQIDFDSNQLYGSIPAELGRLSRLQALWLKDNDMTGTLPFEFANATKLESLDLEGNSLASTLPPEWGSLSNLFYISLRLNNITGTLPLEWQGLTSLKILDLDGNQLEGKLPDEYEDLSELISLYFESNRFEGTLPSSWGNLTNIENFFVDDNILSGSVPDEYTALTNLKYFWFNGNMLTGSVDETFCNSPLSDISTNMQSNCLSNDLAGLPAQIECTCCTTCCDRNGADCVANIL</sequence>
<protein>
    <submittedName>
        <fullName evidence="9">L domain-like protein</fullName>
    </submittedName>
</protein>
<evidence type="ECO:0000256" key="6">
    <source>
        <dbReference type="ARBA" id="ARBA00022989"/>
    </source>
</evidence>
<evidence type="ECO:0000256" key="2">
    <source>
        <dbReference type="ARBA" id="ARBA00022614"/>
    </source>
</evidence>
<keyword evidence="5" id="KW-0677">Repeat</keyword>
<evidence type="ECO:0000256" key="5">
    <source>
        <dbReference type="ARBA" id="ARBA00022737"/>
    </source>
</evidence>
<dbReference type="Pfam" id="PF00560">
    <property type="entry name" value="LRR_1"/>
    <property type="match status" value="1"/>
</dbReference>
<evidence type="ECO:0000256" key="7">
    <source>
        <dbReference type="ARBA" id="ARBA00023136"/>
    </source>
</evidence>
<dbReference type="EMBL" id="KV784356">
    <property type="protein sequence ID" value="OEU18530.1"/>
    <property type="molecule type" value="Genomic_DNA"/>
</dbReference>
<dbReference type="InParanoid" id="A0A1E7FK25"/>
<dbReference type="KEGG" id="fcy:FRACYDRAFT_268342"/>
<keyword evidence="10" id="KW-1185">Reference proteome</keyword>
<keyword evidence="7" id="KW-0472">Membrane</keyword>